<dbReference type="AlphaFoldDB" id="A0A8R7P666"/>
<name>A0A8R7P666_TRIUA</name>
<proteinExistence type="predicted"/>
<dbReference type="Proteomes" id="UP000015106">
    <property type="component" value="Chromosome 1"/>
</dbReference>
<sequence length="37" mass="4327">MIVLSNGINMIVFLNKCYTQTPCMPHMLRLYCLISHK</sequence>
<organism evidence="1 2">
    <name type="scientific">Triticum urartu</name>
    <name type="common">Red wild einkorn</name>
    <name type="synonym">Crithodium urartu</name>
    <dbReference type="NCBI Taxonomy" id="4572"/>
    <lineage>
        <taxon>Eukaryota</taxon>
        <taxon>Viridiplantae</taxon>
        <taxon>Streptophyta</taxon>
        <taxon>Embryophyta</taxon>
        <taxon>Tracheophyta</taxon>
        <taxon>Spermatophyta</taxon>
        <taxon>Magnoliopsida</taxon>
        <taxon>Liliopsida</taxon>
        <taxon>Poales</taxon>
        <taxon>Poaceae</taxon>
        <taxon>BOP clade</taxon>
        <taxon>Pooideae</taxon>
        <taxon>Triticodae</taxon>
        <taxon>Triticeae</taxon>
        <taxon>Triticinae</taxon>
        <taxon>Triticum</taxon>
    </lineage>
</organism>
<dbReference type="EnsemblPlants" id="TuG1812G0100000973.01.T01">
    <property type="protein sequence ID" value="TuG1812G0100000973.01.T01.cds265520"/>
    <property type="gene ID" value="TuG1812G0100000973.01"/>
</dbReference>
<evidence type="ECO:0000313" key="2">
    <source>
        <dbReference type="Proteomes" id="UP000015106"/>
    </source>
</evidence>
<evidence type="ECO:0000313" key="1">
    <source>
        <dbReference type="EnsemblPlants" id="TuG1812G0100000973.01.T01.cds265520"/>
    </source>
</evidence>
<reference evidence="1" key="3">
    <citation type="submission" date="2022-06" db="UniProtKB">
        <authorList>
            <consortium name="EnsemblPlants"/>
        </authorList>
    </citation>
    <scope>IDENTIFICATION</scope>
</reference>
<reference evidence="1" key="2">
    <citation type="submission" date="2018-03" db="EMBL/GenBank/DDBJ databases">
        <title>The Triticum urartu genome reveals the dynamic nature of wheat genome evolution.</title>
        <authorList>
            <person name="Ling H."/>
            <person name="Ma B."/>
            <person name="Shi X."/>
            <person name="Liu H."/>
            <person name="Dong L."/>
            <person name="Sun H."/>
            <person name="Cao Y."/>
            <person name="Gao Q."/>
            <person name="Zheng S."/>
            <person name="Li Y."/>
            <person name="Yu Y."/>
            <person name="Du H."/>
            <person name="Qi M."/>
            <person name="Li Y."/>
            <person name="Yu H."/>
            <person name="Cui Y."/>
            <person name="Wang N."/>
            <person name="Chen C."/>
            <person name="Wu H."/>
            <person name="Zhao Y."/>
            <person name="Zhang J."/>
            <person name="Li Y."/>
            <person name="Zhou W."/>
            <person name="Zhang B."/>
            <person name="Hu W."/>
            <person name="Eijk M."/>
            <person name="Tang J."/>
            <person name="Witsenboer H."/>
            <person name="Zhao S."/>
            <person name="Li Z."/>
            <person name="Zhang A."/>
            <person name="Wang D."/>
            <person name="Liang C."/>
        </authorList>
    </citation>
    <scope>NUCLEOTIDE SEQUENCE [LARGE SCALE GENOMIC DNA]</scope>
    <source>
        <strain evidence="1">cv. G1812</strain>
    </source>
</reference>
<accession>A0A8R7P666</accession>
<dbReference type="Gramene" id="TuG1812G0100000973.01.T01">
    <property type="protein sequence ID" value="TuG1812G0100000973.01.T01.cds265520"/>
    <property type="gene ID" value="TuG1812G0100000973.01"/>
</dbReference>
<reference evidence="2" key="1">
    <citation type="journal article" date="2013" name="Nature">
        <title>Draft genome of the wheat A-genome progenitor Triticum urartu.</title>
        <authorList>
            <person name="Ling H.Q."/>
            <person name="Zhao S."/>
            <person name="Liu D."/>
            <person name="Wang J."/>
            <person name="Sun H."/>
            <person name="Zhang C."/>
            <person name="Fan H."/>
            <person name="Li D."/>
            <person name="Dong L."/>
            <person name="Tao Y."/>
            <person name="Gao C."/>
            <person name="Wu H."/>
            <person name="Li Y."/>
            <person name="Cui Y."/>
            <person name="Guo X."/>
            <person name="Zheng S."/>
            <person name="Wang B."/>
            <person name="Yu K."/>
            <person name="Liang Q."/>
            <person name="Yang W."/>
            <person name="Lou X."/>
            <person name="Chen J."/>
            <person name="Feng M."/>
            <person name="Jian J."/>
            <person name="Zhang X."/>
            <person name="Luo G."/>
            <person name="Jiang Y."/>
            <person name="Liu J."/>
            <person name="Wang Z."/>
            <person name="Sha Y."/>
            <person name="Zhang B."/>
            <person name="Wu H."/>
            <person name="Tang D."/>
            <person name="Shen Q."/>
            <person name="Xue P."/>
            <person name="Zou S."/>
            <person name="Wang X."/>
            <person name="Liu X."/>
            <person name="Wang F."/>
            <person name="Yang Y."/>
            <person name="An X."/>
            <person name="Dong Z."/>
            <person name="Zhang K."/>
            <person name="Zhang X."/>
            <person name="Luo M.C."/>
            <person name="Dvorak J."/>
            <person name="Tong Y."/>
            <person name="Wang J."/>
            <person name="Yang H."/>
            <person name="Li Z."/>
            <person name="Wang D."/>
            <person name="Zhang A."/>
            <person name="Wang J."/>
        </authorList>
    </citation>
    <scope>NUCLEOTIDE SEQUENCE</scope>
    <source>
        <strain evidence="2">cv. G1812</strain>
    </source>
</reference>
<protein>
    <submittedName>
        <fullName evidence="1">Uncharacterized protein</fullName>
    </submittedName>
</protein>
<keyword evidence="2" id="KW-1185">Reference proteome</keyword>